<organism evidence="3 4">
    <name type="scientific">Paractinoplanes rishiriensis</name>
    <dbReference type="NCBI Taxonomy" id="1050105"/>
    <lineage>
        <taxon>Bacteria</taxon>
        <taxon>Bacillati</taxon>
        <taxon>Actinomycetota</taxon>
        <taxon>Actinomycetes</taxon>
        <taxon>Micromonosporales</taxon>
        <taxon>Micromonosporaceae</taxon>
        <taxon>Paractinoplanes</taxon>
    </lineage>
</organism>
<evidence type="ECO:0000256" key="1">
    <source>
        <dbReference type="SAM" id="MobiDB-lite"/>
    </source>
</evidence>
<evidence type="ECO:0000313" key="4">
    <source>
        <dbReference type="Proteomes" id="UP000636960"/>
    </source>
</evidence>
<reference evidence="3" key="1">
    <citation type="submission" date="2021-01" db="EMBL/GenBank/DDBJ databases">
        <title>Whole genome shotgun sequence of Actinoplanes rishiriensis NBRC 108556.</title>
        <authorList>
            <person name="Komaki H."/>
            <person name="Tamura T."/>
        </authorList>
    </citation>
    <scope>NUCLEOTIDE SEQUENCE</scope>
    <source>
        <strain evidence="3">NBRC 108556</strain>
    </source>
</reference>
<protein>
    <recommendedName>
        <fullName evidence="2">TIR domain-containing protein</fullName>
    </recommendedName>
</protein>
<feature type="domain" description="TIR" evidence="2">
    <location>
        <begin position="1"/>
        <end position="150"/>
    </location>
</feature>
<evidence type="ECO:0000259" key="2">
    <source>
        <dbReference type="PROSITE" id="PS50104"/>
    </source>
</evidence>
<dbReference type="SUPFAM" id="SSF52200">
    <property type="entry name" value="Toll/Interleukin receptor TIR domain"/>
    <property type="match status" value="1"/>
</dbReference>
<feature type="region of interest" description="Disordered" evidence="1">
    <location>
        <begin position="125"/>
        <end position="167"/>
    </location>
</feature>
<gene>
    <name evidence="3" type="ORF">Ari01nite_47450</name>
</gene>
<dbReference type="GO" id="GO:0007165">
    <property type="term" value="P:signal transduction"/>
    <property type="evidence" value="ECO:0007669"/>
    <property type="project" value="InterPro"/>
</dbReference>
<dbReference type="Gene3D" id="3.40.50.10140">
    <property type="entry name" value="Toll/interleukin-1 receptor homology (TIR) domain"/>
    <property type="match status" value="1"/>
</dbReference>
<dbReference type="Proteomes" id="UP000636960">
    <property type="component" value="Unassembled WGS sequence"/>
</dbReference>
<evidence type="ECO:0000313" key="3">
    <source>
        <dbReference type="EMBL" id="GIE97280.1"/>
    </source>
</evidence>
<dbReference type="InterPro" id="IPR000157">
    <property type="entry name" value="TIR_dom"/>
</dbReference>
<name>A0A919MYP1_9ACTN</name>
<sequence length="167" mass="18640">MSGHVFVSYSREDRAYVDRMAAHLSAAGVEVWFDHRMLAGDRFDDVLAQQIETAAAVIAILTPTSVKSDWVRRELHHSVAHHVPLRPLMLRQCDLPLILAGIHYEEVISGAMPSEDLVRTSPCWSARRAGQRPAGPEPEPPNRRRTRGLTMPHRRNADPVPGTDGRA</sequence>
<keyword evidence="4" id="KW-1185">Reference proteome</keyword>
<dbReference type="InterPro" id="IPR035897">
    <property type="entry name" value="Toll_tir_struct_dom_sf"/>
</dbReference>
<proteinExistence type="predicted"/>
<dbReference type="AlphaFoldDB" id="A0A919MYP1"/>
<dbReference type="PROSITE" id="PS50104">
    <property type="entry name" value="TIR"/>
    <property type="match status" value="1"/>
</dbReference>
<dbReference type="Pfam" id="PF13676">
    <property type="entry name" value="TIR_2"/>
    <property type="match status" value="1"/>
</dbReference>
<comment type="caution">
    <text evidence="3">The sequence shown here is derived from an EMBL/GenBank/DDBJ whole genome shotgun (WGS) entry which is preliminary data.</text>
</comment>
<dbReference type="EMBL" id="BOMV01000055">
    <property type="protein sequence ID" value="GIE97280.1"/>
    <property type="molecule type" value="Genomic_DNA"/>
</dbReference>
<accession>A0A919MYP1</accession>
<dbReference type="RefSeq" id="WP_203784064.1">
    <property type="nucleotide sequence ID" value="NZ_BOMV01000055.1"/>
</dbReference>